<sequence>MKKYVLHFPCQKVFWQGFRIVVLAFLVGVLPIAQGQAQNPTWIDDPTFTVTAGQGQVGVSTSTTPSEQRPLVGKVFMLPDEKILVGGSFNSFSNGVAIGRIARLNSNGINDATFNAGGVGFTTGTNFVNDIVRQSDGKIIAIGNLFTYNNIGNINNVIRVSTDGIRDQTFAAPVLNGGNTTEINAVYALALQTVGNETKVIVGGGFRRDATQTETVIGRIVRLNANGTRDNTFVTGTGFATGNSVFNNAYVYALAIQVDGVNEKIIVGGDFTSYNNTVARKIVRLNTNGSLDATFNVGTAFADTDKVYVIKLQTSGKILIGGSFTTFNGTSANHIIRLNADGTRDNSFNIGTGFNNPVRDIQLQGDQIWVGGDFTAFNGSPINRLIRLNNDGTRDNTFSMGTGFDGRVRTIAVQSDGKIIVGGDFATFNGVVKNGIVRLASLPVITTTGTLTPFSTCAGTPSASQTYTVSGSNLSANITINAPTGFEISSNGTTFSNTLTLNATNGTVANTTITVRLAANASGSPSGNITHTSGTATQNVAVSGAVNPIPTITLGTVPSVTTTATSVGIPYTAVTGSPNQYSITAGANALAGFVPVNNQALTASPISLSLPATKNAGTYNFNLTVRNSTTGCISAVVPFSVVVGATASAFTITFSNTLTPFNSCAGSASNVQTYTLSVTNMTEELAVTPPAGFQISDDGVDYFTRITFTPPPSGAGSATIRVRLAANATGSPSGNITHTNGTVTQNVAVSGTVNPIPTITLGAIPSINTRSTSFTIPYTATTGSPNQFSLTAGANALPGFVPINKQPLTASPITVNIPQNTVAGNYNFNLVVHNSVTGCESAVIPFTLNNVMSAVDEEFSNSILAYPNPTSNRLIVQFPKNAKIEVIKLLNSLGQEVKSLSKQEIQEQLQLDLSEYASGVYYLHVIEQKRVAVKRINLSK</sequence>
<evidence type="ECO:0000259" key="1">
    <source>
        <dbReference type="Pfam" id="PF18962"/>
    </source>
</evidence>
<dbReference type="Pfam" id="PF17164">
    <property type="entry name" value="DUF5122"/>
    <property type="match status" value="7"/>
</dbReference>
<dbReference type="RefSeq" id="WP_091549553.1">
    <property type="nucleotide sequence ID" value="NZ_FONY01000082.1"/>
</dbReference>
<proteinExistence type="predicted"/>
<dbReference type="NCBIfam" id="TIGR04183">
    <property type="entry name" value="Por_Secre_tail"/>
    <property type="match status" value="1"/>
</dbReference>
<evidence type="ECO:0000313" key="3">
    <source>
        <dbReference type="Proteomes" id="UP000199513"/>
    </source>
</evidence>
<reference evidence="3" key="1">
    <citation type="submission" date="2016-10" db="EMBL/GenBank/DDBJ databases">
        <authorList>
            <person name="Varghese N."/>
            <person name="Submissions S."/>
        </authorList>
    </citation>
    <scope>NUCLEOTIDE SEQUENCE [LARGE SCALE GENOMIC DNA]</scope>
    <source>
        <strain>GEY</strain>
        <strain evidence="3">DSM 9560</strain>
    </source>
</reference>
<dbReference type="Pfam" id="PF18962">
    <property type="entry name" value="Por_Secre_tail"/>
    <property type="match status" value="1"/>
</dbReference>
<name>A0A1I2K225_9BACT</name>
<dbReference type="InterPro" id="IPR013431">
    <property type="entry name" value="Delta_60_rpt"/>
</dbReference>
<accession>A0A1I2K225</accession>
<dbReference type="AlphaFoldDB" id="A0A1I2K225"/>
<dbReference type="STRING" id="1003.SAMN04488541_10824"/>
<gene>
    <name evidence="2" type="ORF">SAMN04488541_10824</name>
</gene>
<evidence type="ECO:0000313" key="2">
    <source>
        <dbReference type="EMBL" id="SFF61225.1"/>
    </source>
</evidence>
<keyword evidence="3" id="KW-1185">Reference proteome</keyword>
<organism evidence="2 3">
    <name type="scientific">Thermoflexibacter ruber</name>
    <dbReference type="NCBI Taxonomy" id="1003"/>
    <lineage>
        <taxon>Bacteria</taxon>
        <taxon>Pseudomonadati</taxon>
        <taxon>Bacteroidota</taxon>
        <taxon>Cytophagia</taxon>
        <taxon>Cytophagales</taxon>
        <taxon>Thermoflexibacteraceae</taxon>
        <taxon>Thermoflexibacter</taxon>
    </lineage>
</organism>
<dbReference type="InterPro" id="IPR026444">
    <property type="entry name" value="Secre_tail"/>
</dbReference>
<dbReference type="OrthoDB" id="9805017at2"/>
<dbReference type="Gene3D" id="2.80.10.50">
    <property type="match status" value="3"/>
</dbReference>
<dbReference type="EMBL" id="FONY01000082">
    <property type="protein sequence ID" value="SFF61225.1"/>
    <property type="molecule type" value="Genomic_DNA"/>
</dbReference>
<protein>
    <submittedName>
        <fullName evidence="2">Delta-60 repeat domain-containing protein/Por secretion system C-terminal sorting domain-containing protein</fullName>
    </submittedName>
</protein>
<feature type="domain" description="Secretion system C-terminal sorting" evidence="1">
    <location>
        <begin position="866"/>
        <end position="935"/>
    </location>
</feature>
<dbReference type="Proteomes" id="UP000199513">
    <property type="component" value="Unassembled WGS sequence"/>
</dbReference>
<dbReference type="NCBIfam" id="TIGR02608">
    <property type="entry name" value="delta_60_rpt"/>
    <property type="match status" value="5"/>
</dbReference>